<keyword evidence="1" id="KW-0436">Ligase</keyword>
<comment type="similarity">
    <text evidence="1">Belongs to the class-I aminoacyl-tRNA synthetase family.</text>
</comment>
<evidence type="ECO:0000313" key="3">
    <source>
        <dbReference type="EMBL" id="KIN98561.1"/>
    </source>
</evidence>
<sequence length="126" mass="14192">MTRQAAHLDQLGLITGVNGVRFCRPGKVENREIDPLRSRWDGASLGVADRTYEQCHFDKMICAVASRQDLHLAQFFEILDLMGFPVGQSTRAPELRVVVGYEYQGRVPLSSSIRSSKRRHLSCTSK</sequence>
<dbReference type="InParanoid" id="A0A0C3JLX2"/>
<name>A0A0C3JLX2_PISTI</name>
<keyword evidence="4" id="KW-1185">Reference proteome</keyword>
<dbReference type="InterPro" id="IPR035684">
    <property type="entry name" value="ArgRS_core"/>
</dbReference>
<reference evidence="3 4" key="1">
    <citation type="submission" date="2014-04" db="EMBL/GenBank/DDBJ databases">
        <authorList>
            <consortium name="DOE Joint Genome Institute"/>
            <person name="Kuo A."/>
            <person name="Kohler A."/>
            <person name="Costa M.D."/>
            <person name="Nagy L.G."/>
            <person name="Floudas D."/>
            <person name="Copeland A."/>
            <person name="Barry K.W."/>
            <person name="Cichocki N."/>
            <person name="Veneault-Fourrey C."/>
            <person name="LaButti K."/>
            <person name="Lindquist E.A."/>
            <person name="Lipzen A."/>
            <person name="Lundell T."/>
            <person name="Morin E."/>
            <person name="Murat C."/>
            <person name="Sun H."/>
            <person name="Tunlid A."/>
            <person name="Henrissat B."/>
            <person name="Grigoriev I.V."/>
            <person name="Hibbett D.S."/>
            <person name="Martin F."/>
            <person name="Nordberg H.P."/>
            <person name="Cantor M.N."/>
            <person name="Hua S.X."/>
        </authorList>
    </citation>
    <scope>NUCLEOTIDE SEQUENCE [LARGE SCALE GENOMIC DNA]</scope>
    <source>
        <strain evidence="3 4">Marx 270</strain>
    </source>
</reference>
<dbReference type="InterPro" id="IPR014729">
    <property type="entry name" value="Rossmann-like_a/b/a_fold"/>
</dbReference>
<evidence type="ECO:0000256" key="1">
    <source>
        <dbReference type="RuleBase" id="RU363038"/>
    </source>
</evidence>
<evidence type="ECO:0000259" key="2">
    <source>
        <dbReference type="Pfam" id="PF00750"/>
    </source>
</evidence>
<protein>
    <recommendedName>
        <fullName evidence="2">Arginyl-tRNA synthetase catalytic core domain-containing protein</fullName>
    </recommendedName>
</protein>
<keyword evidence="1" id="KW-0648">Protein biosynthesis</keyword>
<dbReference type="Proteomes" id="UP000054217">
    <property type="component" value="Unassembled WGS sequence"/>
</dbReference>
<dbReference type="GO" id="GO:0006412">
    <property type="term" value="P:translation"/>
    <property type="evidence" value="ECO:0007669"/>
    <property type="project" value="UniProtKB-KW"/>
</dbReference>
<dbReference type="OrthoDB" id="2706849at2759"/>
<keyword evidence="1" id="KW-0547">Nucleotide-binding</keyword>
<keyword evidence="1" id="KW-0067">ATP-binding</keyword>
<dbReference type="GO" id="GO:0005524">
    <property type="term" value="F:ATP binding"/>
    <property type="evidence" value="ECO:0007669"/>
    <property type="project" value="UniProtKB-KW"/>
</dbReference>
<dbReference type="AlphaFoldDB" id="A0A0C3JLX2"/>
<evidence type="ECO:0000313" key="4">
    <source>
        <dbReference type="Proteomes" id="UP000054217"/>
    </source>
</evidence>
<proteinExistence type="inferred from homology"/>
<feature type="domain" description="Arginyl-tRNA synthetase catalytic core" evidence="2">
    <location>
        <begin position="43"/>
        <end position="97"/>
    </location>
</feature>
<dbReference type="Pfam" id="PF00750">
    <property type="entry name" value="tRNA-synt_1d"/>
    <property type="match status" value="1"/>
</dbReference>
<dbReference type="EMBL" id="KN832014">
    <property type="protein sequence ID" value="KIN98561.1"/>
    <property type="molecule type" value="Genomic_DNA"/>
</dbReference>
<accession>A0A0C3JLX2</accession>
<dbReference type="HOGENOM" id="CLU_1982482_0_0_1"/>
<dbReference type="GO" id="GO:0004812">
    <property type="term" value="F:aminoacyl-tRNA ligase activity"/>
    <property type="evidence" value="ECO:0007669"/>
    <property type="project" value="UniProtKB-KW"/>
</dbReference>
<reference evidence="4" key="2">
    <citation type="submission" date="2015-01" db="EMBL/GenBank/DDBJ databases">
        <title>Evolutionary Origins and Diversification of the Mycorrhizal Mutualists.</title>
        <authorList>
            <consortium name="DOE Joint Genome Institute"/>
            <consortium name="Mycorrhizal Genomics Consortium"/>
            <person name="Kohler A."/>
            <person name="Kuo A."/>
            <person name="Nagy L.G."/>
            <person name="Floudas D."/>
            <person name="Copeland A."/>
            <person name="Barry K.W."/>
            <person name="Cichocki N."/>
            <person name="Veneault-Fourrey C."/>
            <person name="LaButti K."/>
            <person name="Lindquist E.A."/>
            <person name="Lipzen A."/>
            <person name="Lundell T."/>
            <person name="Morin E."/>
            <person name="Murat C."/>
            <person name="Riley R."/>
            <person name="Ohm R."/>
            <person name="Sun H."/>
            <person name="Tunlid A."/>
            <person name="Henrissat B."/>
            <person name="Grigoriev I.V."/>
            <person name="Hibbett D.S."/>
            <person name="Martin F."/>
        </authorList>
    </citation>
    <scope>NUCLEOTIDE SEQUENCE [LARGE SCALE GENOMIC DNA]</scope>
    <source>
        <strain evidence="4">Marx 270</strain>
    </source>
</reference>
<gene>
    <name evidence="3" type="ORF">M404DRAFT_849205</name>
</gene>
<dbReference type="STRING" id="870435.A0A0C3JLX2"/>
<dbReference type="Gene3D" id="3.40.50.620">
    <property type="entry name" value="HUPs"/>
    <property type="match status" value="1"/>
</dbReference>
<organism evidence="3 4">
    <name type="scientific">Pisolithus tinctorius Marx 270</name>
    <dbReference type="NCBI Taxonomy" id="870435"/>
    <lineage>
        <taxon>Eukaryota</taxon>
        <taxon>Fungi</taxon>
        <taxon>Dikarya</taxon>
        <taxon>Basidiomycota</taxon>
        <taxon>Agaricomycotina</taxon>
        <taxon>Agaricomycetes</taxon>
        <taxon>Agaricomycetidae</taxon>
        <taxon>Boletales</taxon>
        <taxon>Sclerodermatineae</taxon>
        <taxon>Pisolithaceae</taxon>
        <taxon>Pisolithus</taxon>
    </lineage>
</organism>
<keyword evidence="1" id="KW-0030">Aminoacyl-tRNA synthetase</keyword>